<dbReference type="Proteomes" id="UP000266385">
    <property type="component" value="Unassembled WGS sequence"/>
</dbReference>
<name>A0A399RFH8_9PROT</name>
<evidence type="ECO:0000313" key="1">
    <source>
        <dbReference type="EMBL" id="RIJ30316.1"/>
    </source>
</evidence>
<protein>
    <submittedName>
        <fullName evidence="1">Uncharacterized protein</fullName>
    </submittedName>
</protein>
<dbReference type="AlphaFoldDB" id="A0A399RFH8"/>
<comment type="caution">
    <text evidence="1">The sequence shown here is derived from an EMBL/GenBank/DDBJ whole genome shotgun (WGS) entry which is preliminary data.</text>
</comment>
<dbReference type="OrthoDB" id="8779942at2"/>
<accession>A0A399RFH8</accession>
<proteinExistence type="predicted"/>
<dbReference type="EMBL" id="QWFX01000006">
    <property type="protein sequence ID" value="RIJ30316.1"/>
    <property type="molecule type" value="Genomic_DNA"/>
</dbReference>
<keyword evidence="2" id="KW-1185">Reference proteome</keyword>
<evidence type="ECO:0000313" key="2">
    <source>
        <dbReference type="Proteomes" id="UP000266385"/>
    </source>
</evidence>
<gene>
    <name evidence="1" type="ORF">D1223_06655</name>
</gene>
<organism evidence="1 2">
    <name type="scientific">Henriciella mobilis</name>
    <dbReference type="NCBI Taxonomy" id="2305467"/>
    <lineage>
        <taxon>Bacteria</taxon>
        <taxon>Pseudomonadati</taxon>
        <taxon>Pseudomonadota</taxon>
        <taxon>Alphaproteobacteria</taxon>
        <taxon>Hyphomonadales</taxon>
        <taxon>Hyphomonadaceae</taxon>
        <taxon>Henriciella</taxon>
    </lineage>
</organism>
<sequence length="96" mass="10691">MSCETGPLERQFGNTDWIVYSCQDEVSLVIISAEGNPAMPFYFMFFPKDGKYRLHGEGNGDKTYTEAAFEELKQLGSADIQQLIVSTKQAALSAEE</sequence>
<dbReference type="RefSeq" id="WP_119375635.1">
    <property type="nucleotide sequence ID" value="NZ_QWFX01000006.1"/>
</dbReference>
<reference evidence="1 2" key="1">
    <citation type="submission" date="2018-08" db="EMBL/GenBank/DDBJ databases">
        <title>Henriciella mobilis sp. nov., isolated from seawater.</title>
        <authorList>
            <person name="Cheng H."/>
            <person name="Wu Y.-H."/>
            <person name="Xu X.-W."/>
            <person name="Guo L.-L."/>
        </authorList>
    </citation>
    <scope>NUCLEOTIDE SEQUENCE [LARGE SCALE GENOMIC DNA]</scope>
    <source>
        <strain evidence="1 2">JN25</strain>
    </source>
</reference>